<gene>
    <name evidence="1" type="ORF">QFC21_002265</name>
</gene>
<keyword evidence="2" id="KW-1185">Reference proteome</keyword>
<reference evidence="1" key="1">
    <citation type="submission" date="2023-04" db="EMBL/GenBank/DDBJ databases">
        <title>Draft Genome sequencing of Naganishia species isolated from polar environments using Oxford Nanopore Technology.</title>
        <authorList>
            <person name="Leo P."/>
            <person name="Venkateswaran K."/>
        </authorList>
    </citation>
    <scope>NUCLEOTIDE SEQUENCE</scope>
    <source>
        <strain evidence="1">MNA-CCFEE 5423</strain>
    </source>
</reference>
<dbReference type="EMBL" id="JASBWT010000006">
    <property type="protein sequence ID" value="KAJ9103803.1"/>
    <property type="molecule type" value="Genomic_DNA"/>
</dbReference>
<proteinExistence type="predicted"/>
<comment type="caution">
    <text evidence="1">The sequence shown here is derived from an EMBL/GenBank/DDBJ whole genome shotgun (WGS) entry which is preliminary data.</text>
</comment>
<protein>
    <submittedName>
        <fullName evidence="1">Uncharacterized protein</fullName>
    </submittedName>
</protein>
<accession>A0ACC2VXB5</accession>
<name>A0ACC2VXB5_9TREE</name>
<organism evidence="1 2">
    <name type="scientific">Naganishia friedmannii</name>
    <dbReference type="NCBI Taxonomy" id="89922"/>
    <lineage>
        <taxon>Eukaryota</taxon>
        <taxon>Fungi</taxon>
        <taxon>Dikarya</taxon>
        <taxon>Basidiomycota</taxon>
        <taxon>Agaricomycotina</taxon>
        <taxon>Tremellomycetes</taxon>
        <taxon>Filobasidiales</taxon>
        <taxon>Filobasidiaceae</taxon>
        <taxon>Naganishia</taxon>
    </lineage>
</organism>
<sequence length="253" mass="27876">MSNDAVDQGGSKRRRGAFIVFEGLDRCGKTTQVQRLTEGWTGAGGVKGRRFPDRTTPLGTTINAYLTSQQEMDDHAIHLLFSANRWELQRVDNGGKVDDSTGMGDPSRILRGAEAIERDLTNGISVIADRYAFSGIAFSAAKGLNRSWLAAPDANLPAPDLIIFLHLPGEAAAARADFGGERYETVDIQTRVRDEFANVREKVQGYDGRSGEWVDVDAQGSIEEVEERIKRVVDPLLKRMEGEGLGEIKRLWV</sequence>
<dbReference type="Proteomes" id="UP001227268">
    <property type="component" value="Unassembled WGS sequence"/>
</dbReference>
<evidence type="ECO:0000313" key="1">
    <source>
        <dbReference type="EMBL" id="KAJ9103803.1"/>
    </source>
</evidence>
<evidence type="ECO:0000313" key="2">
    <source>
        <dbReference type="Proteomes" id="UP001227268"/>
    </source>
</evidence>